<organism evidence="3 4">
    <name type="scientific">Legionella drancourtii LLAP12</name>
    <dbReference type="NCBI Taxonomy" id="658187"/>
    <lineage>
        <taxon>Bacteria</taxon>
        <taxon>Pseudomonadati</taxon>
        <taxon>Pseudomonadota</taxon>
        <taxon>Gammaproteobacteria</taxon>
        <taxon>Legionellales</taxon>
        <taxon>Legionellaceae</taxon>
        <taxon>Legionella</taxon>
    </lineage>
</organism>
<dbReference type="EMBL" id="JH413843">
    <property type="protein sequence ID" value="EHL29870.1"/>
    <property type="molecule type" value="Genomic_DNA"/>
</dbReference>
<accession>G9ES89</accession>
<feature type="region of interest" description="Disordered" evidence="2">
    <location>
        <begin position="438"/>
        <end position="457"/>
    </location>
</feature>
<dbReference type="eggNOG" id="ENOG5030RW0">
    <property type="taxonomic scope" value="Bacteria"/>
</dbReference>
<keyword evidence="1" id="KW-0175">Coiled coil</keyword>
<dbReference type="InParanoid" id="G9ES89"/>
<evidence type="ECO:0000256" key="2">
    <source>
        <dbReference type="SAM" id="MobiDB-lite"/>
    </source>
</evidence>
<dbReference type="RefSeq" id="WP_006872045.1">
    <property type="nucleotide sequence ID" value="NZ_JH413843.1"/>
</dbReference>
<proteinExistence type="predicted"/>
<dbReference type="Proteomes" id="UP000002770">
    <property type="component" value="Unassembled WGS sequence"/>
</dbReference>
<name>G9ES89_9GAMM</name>
<evidence type="ECO:0000313" key="4">
    <source>
        <dbReference type="Proteomes" id="UP000002770"/>
    </source>
</evidence>
<dbReference type="Gene3D" id="3.30.2430.10">
    <property type="entry name" value="phosphothreonine lyase"/>
    <property type="match status" value="1"/>
</dbReference>
<gene>
    <name evidence="3" type="ORF">LDG_8162</name>
</gene>
<dbReference type="HOGENOM" id="CLU_598250_0_0_6"/>
<dbReference type="STRING" id="658187.LDG_8162"/>
<keyword evidence="4" id="KW-1185">Reference proteome</keyword>
<dbReference type="InterPro" id="IPR038498">
    <property type="entry name" value="OspF/SpvC_sf"/>
</dbReference>
<feature type="coiled-coil region" evidence="1">
    <location>
        <begin position="61"/>
        <end position="95"/>
    </location>
</feature>
<reference evidence="3 4" key="1">
    <citation type="journal article" date="2011" name="BMC Genomics">
        <title>Insight into cross-talk between intra-amoebal pathogens.</title>
        <authorList>
            <person name="Gimenez G."/>
            <person name="Bertelli C."/>
            <person name="Moliner C."/>
            <person name="Robert C."/>
            <person name="Raoult D."/>
            <person name="Fournier P.E."/>
            <person name="Greub G."/>
        </authorList>
    </citation>
    <scope>NUCLEOTIDE SEQUENCE [LARGE SCALE GENOMIC DNA]</scope>
    <source>
        <strain evidence="3 4">LLAP12</strain>
    </source>
</reference>
<dbReference type="AlphaFoldDB" id="G9ES89"/>
<protein>
    <submittedName>
        <fullName evidence="3">Uncharacterized protein</fullName>
    </submittedName>
</protein>
<sequence>MVGAKELFGMVNDFNGLMMKAIESLPSRHLERIGFHFIAVVLDEYAAFPLKKRYKPQMDQMGEVTLELRRLQGNYARLDAQKKILKNRLEQMHYENDEGSVKLHLSINDIAQYDADLVKDIVRYMAQQQDAFPNMRFKFKLVRSTTAQSDSRFQDNDQFTLYFDKYSSIKEVIDFGKNMEQFLKAKGLPENERPFGPKDIFGLNSFISVRADNNKLTREYGVYTFFDLELQKFYESYKDRLDLLEQVPLAALETVFHSILIDKEIIDLPDAGLSAKDSEIVQKRFNLIVQNPGHYLNNTIQLINDSGVSGKFQGDFSVFDKALLELKVKETNLRERNHTAVANEVSTLHAQLLIQKKHVLAGTLSWKGFQSNCTGLVDKAMNGELAKVRDLSGLLIKIAAAIVHVVTLGTKSLNWETDSVKKLAQVKGALNQAGFFGKPTEGVESTQDKPIPPAASL</sequence>
<evidence type="ECO:0000313" key="3">
    <source>
        <dbReference type="EMBL" id="EHL29870.1"/>
    </source>
</evidence>
<dbReference type="OrthoDB" id="5652009at2"/>
<evidence type="ECO:0000256" key="1">
    <source>
        <dbReference type="SAM" id="Coils"/>
    </source>
</evidence>